<dbReference type="InterPro" id="IPR036864">
    <property type="entry name" value="Zn2-C6_fun-type_DNA-bd_sf"/>
</dbReference>
<keyword evidence="5" id="KW-1185">Reference proteome</keyword>
<keyword evidence="1" id="KW-0539">Nucleus</keyword>
<dbReference type="SMART" id="SM00066">
    <property type="entry name" value="GAL4"/>
    <property type="match status" value="1"/>
</dbReference>
<dbReference type="CDD" id="cd00067">
    <property type="entry name" value="GAL4"/>
    <property type="match status" value="1"/>
</dbReference>
<proteinExistence type="predicted"/>
<evidence type="ECO:0000256" key="2">
    <source>
        <dbReference type="SAM" id="MobiDB-lite"/>
    </source>
</evidence>
<comment type="caution">
    <text evidence="4">The sequence shown here is derived from an EMBL/GenBank/DDBJ whole genome shotgun (WGS) entry which is preliminary data.</text>
</comment>
<dbReference type="Pfam" id="PF00172">
    <property type="entry name" value="Zn_clus"/>
    <property type="match status" value="1"/>
</dbReference>
<accession>A0A8K0WAZ1</accession>
<protein>
    <recommendedName>
        <fullName evidence="3">Zn(2)-C6 fungal-type domain-containing protein</fullName>
    </recommendedName>
</protein>
<dbReference type="InterPro" id="IPR001138">
    <property type="entry name" value="Zn2Cys6_DnaBD"/>
</dbReference>
<feature type="region of interest" description="Disordered" evidence="2">
    <location>
        <begin position="1"/>
        <end position="26"/>
    </location>
</feature>
<dbReference type="GO" id="GO:0008270">
    <property type="term" value="F:zinc ion binding"/>
    <property type="evidence" value="ECO:0007669"/>
    <property type="project" value="InterPro"/>
</dbReference>
<feature type="domain" description="Zn(2)-C6 fungal-type" evidence="3">
    <location>
        <begin position="40"/>
        <end position="70"/>
    </location>
</feature>
<dbReference type="InterPro" id="IPR053187">
    <property type="entry name" value="Notoamide_regulator"/>
</dbReference>
<evidence type="ECO:0000259" key="3">
    <source>
        <dbReference type="PROSITE" id="PS50048"/>
    </source>
</evidence>
<dbReference type="PANTHER" id="PTHR47256:SF1">
    <property type="entry name" value="ZN(II)2CYS6 TRANSCRIPTION FACTOR (EUROFUNG)"/>
    <property type="match status" value="1"/>
</dbReference>
<evidence type="ECO:0000256" key="1">
    <source>
        <dbReference type="ARBA" id="ARBA00023242"/>
    </source>
</evidence>
<evidence type="ECO:0000313" key="4">
    <source>
        <dbReference type="EMBL" id="KAH7242340.1"/>
    </source>
</evidence>
<dbReference type="PROSITE" id="PS00463">
    <property type="entry name" value="ZN2_CY6_FUNGAL_1"/>
    <property type="match status" value="1"/>
</dbReference>
<dbReference type="PROSITE" id="PS50048">
    <property type="entry name" value="ZN2_CY6_FUNGAL_2"/>
    <property type="match status" value="1"/>
</dbReference>
<dbReference type="Gene3D" id="4.10.240.10">
    <property type="entry name" value="Zn(2)-C6 fungal-type DNA-binding domain"/>
    <property type="match status" value="1"/>
</dbReference>
<organism evidence="4 5">
    <name type="scientific">Fusarium tricinctum</name>
    <dbReference type="NCBI Taxonomy" id="61284"/>
    <lineage>
        <taxon>Eukaryota</taxon>
        <taxon>Fungi</taxon>
        <taxon>Dikarya</taxon>
        <taxon>Ascomycota</taxon>
        <taxon>Pezizomycotina</taxon>
        <taxon>Sordariomycetes</taxon>
        <taxon>Hypocreomycetidae</taxon>
        <taxon>Hypocreales</taxon>
        <taxon>Nectriaceae</taxon>
        <taxon>Fusarium</taxon>
        <taxon>Fusarium tricinctum species complex</taxon>
    </lineage>
</organism>
<dbReference type="EMBL" id="JAGPXF010000005">
    <property type="protein sequence ID" value="KAH7242340.1"/>
    <property type="molecule type" value="Genomic_DNA"/>
</dbReference>
<reference evidence="4" key="1">
    <citation type="journal article" date="2021" name="Nat. Commun.">
        <title>Genetic determinants of endophytism in the Arabidopsis root mycobiome.</title>
        <authorList>
            <person name="Mesny F."/>
            <person name="Miyauchi S."/>
            <person name="Thiergart T."/>
            <person name="Pickel B."/>
            <person name="Atanasova L."/>
            <person name="Karlsson M."/>
            <person name="Huettel B."/>
            <person name="Barry K.W."/>
            <person name="Haridas S."/>
            <person name="Chen C."/>
            <person name="Bauer D."/>
            <person name="Andreopoulos W."/>
            <person name="Pangilinan J."/>
            <person name="LaButti K."/>
            <person name="Riley R."/>
            <person name="Lipzen A."/>
            <person name="Clum A."/>
            <person name="Drula E."/>
            <person name="Henrissat B."/>
            <person name="Kohler A."/>
            <person name="Grigoriev I.V."/>
            <person name="Martin F.M."/>
            <person name="Hacquard S."/>
        </authorList>
    </citation>
    <scope>NUCLEOTIDE SEQUENCE</scope>
    <source>
        <strain evidence="4">MPI-SDFR-AT-0068</strain>
    </source>
</reference>
<dbReference type="PANTHER" id="PTHR47256">
    <property type="entry name" value="ZN(II)2CYS6 TRANSCRIPTION FACTOR (EUROFUNG)-RELATED"/>
    <property type="match status" value="1"/>
</dbReference>
<dbReference type="SUPFAM" id="SSF57701">
    <property type="entry name" value="Zn2/Cys6 DNA-binding domain"/>
    <property type="match status" value="1"/>
</dbReference>
<dbReference type="AlphaFoldDB" id="A0A8K0WAZ1"/>
<name>A0A8K0WAZ1_9HYPO</name>
<evidence type="ECO:0000313" key="5">
    <source>
        <dbReference type="Proteomes" id="UP000813427"/>
    </source>
</evidence>
<gene>
    <name evidence="4" type="ORF">BKA59DRAFT_557243</name>
</gene>
<dbReference type="OrthoDB" id="2943660at2759"/>
<dbReference type="Proteomes" id="UP000813427">
    <property type="component" value="Unassembled WGS sequence"/>
</dbReference>
<sequence length="146" mass="16810">MSHYIQSRQRPLLPAAPQSPSETIPHNILPRHPRVGVTIACETCRKRKVRCNGHRPRCAGCARAGSNCVYSLITTDQELRRQFKQAEMERTQNQNLINLLRSRNHDEANYILDLLRQDTSVRDILRDIEHGDMLCELSLVPETKEV</sequence>
<dbReference type="GO" id="GO:0000981">
    <property type="term" value="F:DNA-binding transcription factor activity, RNA polymerase II-specific"/>
    <property type="evidence" value="ECO:0007669"/>
    <property type="project" value="InterPro"/>
</dbReference>